<protein>
    <submittedName>
        <fullName evidence="2">Transcriptional regulator</fullName>
    </submittedName>
</protein>
<reference evidence="2 3" key="1">
    <citation type="submission" date="2017-05" db="EMBL/GenBank/DDBJ databases">
        <title>Complete and WGS of Bordetella genogroups.</title>
        <authorList>
            <person name="Spilker T."/>
            <person name="LiPuma J."/>
        </authorList>
    </citation>
    <scope>NUCLEOTIDE SEQUENCE [LARGE SCALE GENOMIC DNA]</scope>
    <source>
        <strain evidence="2 3">AU10456</strain>
    </source>
</reference>
<gene>
    <name evidence="2" type="ORF">CAL25_07700</name>
</gene>
<evidence type="ECO:0000313" key="3">
    <source>
        <dbReference type="Proteomes" id="UP000216913"/>
    </source>
</evidence>
<dbReference type="Proteomes" id="UP000216913">
    <property type="component" value="Unassembled WGS sequence"/>
</dbReference>
<accession>A0A261TVW6</accession>
<dbReference type="PIRSF" id="PIRSF036158">
    <property type="entry name" value="UCP036158_MarR"/>
    <property type="match status" value="1"/>
</dbReference>
<keyword evidence="3" id="KW-1185">Reference proteome</keyword>
<evidence type="ECO:0000259" key="1">
    <source>
        <dbReference type="Pfam" id="PF13463"/>
    </source>
</evidence>
<organism evidence="2 3">
    <name type="scientific">Bordetella genomosp. 5</name>
    <dbReference type="NCBI Taxonomy" id="1395608"/>
    <lineage>
        <taxon>Bacteria</taxon>
        <taxon>Pseudomonadati</taxon>
        <taxon>Pseudomonadota</taxon>
        <taxon>Betaproteobacteria</taxon>
        <taxon>Burkholderiales</taxon>
        <taxon>Alcaligenaceae</taxon>
        <taxon>Bordetella</taxon>
    </lineage>
</organism>
<dbReference type="InterPro" id="IPR036388">
    <property type="entry name" value="WH-like_DNA-bd_sf"/>
</dbReference>
<dbReference type="AlphaFoldDB" id="A0A261TVW6"/>
<dbReference type="InterPro" id="IPR014601">
    <property type="entry name" value="Trans_reg_MarR_HTH"/>
</dbReference>
<proteinExistence type="predicted"/>
<comment type="caution">
    <text evidence="2">The sequence shown here is derived from an EMBL/GenBank/DDBJ whole genome shotgun (WGS) entry which is preliminary data.</text>
</comment>
<dbReference type="OrthoDB" id="6622112at2"/>
<sequence length="175" mass="19134">MPGNHSVKSNLIASSAHLASGRAPDLSEVEFGLMIASHAFDRWTVRCMAAAGLPDLTPTDVMVMHHVYHRERPKKLADICFTLNVEDTHIVNYALKKLERQGVVRGERSGKEVFYSVTPEGAAYIERYAAIREQCLIDGMEAGAGGGLEFTRQLANTLRALSGLYDQAARSATSL</sequence>
<dbReference type="EMBL" id="NEVP01000004">
    <property type="protein sequence ID" value="OZI53828.1"/>
    <property type="molecule type" value="Genomic_DNA"/>
</dbReference>
<dbReference type="InterPro" id="IPR000835">
    <property type="entry name" value="HTH_MarR-typ"/>
</dbReference>
<name>A0A261TVW6_9BORD</name>
<evidence type="ECO:0000313" key="2">
    <source>
        <dbReference type="EMBL" id="OZI53828.1"/>
    </source>
</evidence>
<dbReference type="RefSeq" id="WP_094799331.1">
    <property type="nucleotide sequence ID" value="NZ_NEVP01000004.1"/>
</dbReference>
<dbReference type="SUPFAM" id="SSF46785">
    <property type="entry name" value="Winged helix' DNA-binding domain"/>
    <property type="match status" value="1"/>
</dbReference>
<dbReference type="Gene3D" id="1.10.10.10">
    <property type="entry name" value="Winged helix-like DNA-binding domain superfamily/Winged helix DNA-binding domain"/>
    <property type="match status" value="1"/>
</dbReference>
<dbReference type="InterPro" id="IPR036390">
    <property type="entry name" value="WH_DNA-bd_sf"/>
</dbReference>
<feature type="domain" description="HTH marR-type" evidence="1">
    <location>
        <begin position="56"/>
        <end position="121"/>
    </location>
</feature>
<dbReference type="GO" id="GO:0003700">
    <property type="term" value="F:DNA-binding transcription factor activity"/>
    <property type="evidence" value="ECO:0007669"/>
    <property type="project" value="InterPro"/>
</dbReference>
<dbReference type="Pfam" id="PF13463">
    <property type="entry name" value="HTH_27"/>
    <property type="match status" value="1"/>
</dbReference>